<reference evidence="2 3" key="1">
    <citation type="submission" date="2018-06" db="EMBL/GenBank/DDBJ databases">
        <title>Draft genome sequence of Burkholderia reimsis strain BE51 isolated from a French agricultural soil.</title>
        <authorList>
            <person name="Esmaeel Q."/>
        </authorList>
    </citation>
    <scope>NUCLEOTIDE SEQUENCE [LARGE SCALE GENOMIC DNA]</scope>
    <source>
        <strain evidence="2 3">BE51</strain>
    </source>
</reference>
<evidence type="ECO:0008006" key="4">
    <source>
        <dbReference type="Google" id="ProtNLM"/>
    </source>
</evidence>
<dbReference type="RefSeq" id="WP_113046879.1">
    <property type="nucleotide sequence ID" value="NZ_QMFZ01000026.1"/>
</dbReference>
<dbReference type="EMBL" id="QMFZ01000026">
    <property type="protein sequence ID" value="RBB35945.1"/>
    <property type="molecule type" value="Genomic_DNA"/>
</dbReference>
<protein>
    <recommendedName>
        <fullName evidence="4">DUF2946 domain-containing protein</fullName>
    </recommendedName>
</protein>
<dbReference type="Proteomes" id="UP000252458">
    <property type="component" value="Unassembled WGS sequence"/>
</dbReference>
<feature type="signal peptide" evidence="1">
    <location>
        <begin position="1"/>
        <end position="23"/>
    </location>
</feature>
<sequence>MSYWRKFLLVVLLALSLPIQSFATVSMQCERVAVAPMEAASHTMPSAQDGHHDADSHARHAPACSACVSCCVGAGMSGAPAVPAAAGVRAAIVSPPPAAGVVSFLTGGIDRPPRRLLV</sequence>
<keyword evidence="3" id="KW-1185">Reference proteome</keyword>
<accession>A0A365QP43</accession>
<keyword evidence="1" id="KW-0732">Signal</keyword>
<comment type="caution">
    <text evidence="2">The sequence shown here is derived from an EMBL/GenBank/DDBJ whole genome shotgun (WGS) entry which is preliminary data.</text>
</comment>
<proteinExistence type="predicted"/>
<evidence type="ECO:0000313" key="3">
    <source>
        <dbReference type="Proteomes" id="UP000252458"/>
    </source>
</evidence>
<evidence type="ECO:0000313" key="2">
    <source>
        <dbReference type="EMBL" id="RBB35945.1"/>
    </source>
</evidence>
<gene>
    <name evidence="2" type="ORF">DPV79_26685</name>
</gene>
<evidence type="ECO:0000256" key="1">
    <source>
        <dbReference type="SAM" id="SignalP"/>
    </source>
</evidence>
<organism evidence="2 3">
    <name type="scientific">Burkholderia reimsis</name>
    <dbReference type="NCBI Taxonomy" id="2234132"/>
    <lineage>
        <taxon>Bacteria</taxon>
        <taxon>Pseudomonadati</taxon>
        <taxon>Pseudomonadota</taxon>
        <taxon>Betaproteobacteria</taxon>
        <taxon>Burkholderiales</taxon>
        <taxon>Burkholderiaceae</taxon>
        <taxon>Burkholderia</taxon>
    </lineage>
</organism>
<feature type="chain" id="PRO_5016826886" description="DUF2946 domain-containing protein" evidence="1">
    <location>
        <begin position="24"/>
        <end position="118"/>
    </location>
</feature>
<name>A0A365QP43_9BURK</name>
<dbReference type="AlphaFoldDB" id="A0A365QP43"/>